<dbReference type="RefSeq" id="WP_369288838.1">
    <property type="nucleotide sequence ID" value="NZ_JBFTEG010000016.1"/>
</dbReference>
<accession>A0ABV3YYP0</accession>
<proteinExistence type="predicted"/>
<name>A0ABV3YYP0_9PSED</name>
<keyword evidence="1" id="KW-0472">Membrane</keyword>
<dbReference type="EMBL" id="JBFTEG010000016">
    <property type="protein sequence ID" value="MEX6503898.1"/>
    <property type="molecule type" value="Genomic_DNA"/>
</dbReference>
<organism evidence="2 3">
    <name type="scientific">Pseudomonas zhanjiangensis</name>
    <dbReference type="NCBI Taxonomy" id="3239015"/>
    <lineage>
        <taxon>Bacteria</taxon>
        <taxon>Pseudomonadati</taxon>
        <taxon>Pseudomonadota</taxon>
        <taxon>Gammaproteobacteria</taxon>
        <taxon>Pseudomonadales</taxon>
        <taxon>Pseudomonadaceae</taxon>
        <taxon>Pseudomonas</taxon>
    </lineage>
</organism>
<evidence type="ECO:0000313" key="3">
    <source>
        <dbReference type="Proteomes" id="UP001560296"/>
    </source>
</evidence>
<sequence length="146" mass="16748">MRGSGPEDGQHSTPDSGERARPWVRVIASLALFGFLIGLMIGRMLQPDPQWLRAVEVLDGGLALAFDVEPRVHVSQLSGAVILRVESFGREREGQLWLEGKRVNWRIRRQRRELELRIVAARPLRAEWRAEEQGGRWRLTLSLVYE</sequence>
<keyword evidence="1" id="KW-1133">Transmembrane helix</keyword>
<feature type="transmembrane region" description="Helical" evidence="1">
    <location>
        <begin position="23"/>
        <end position="42"/>
    </location>
</feature>
<keyword evidence="3" id="KW-1185">Reference proteome</keyword>
<evidence type="ECO:0000313" key="2">
    <source>
        <dbReference type="EMBL" id="MEX6503898.1"/>
    </source>
</evidence>
<evidence type="ECO:0000256" key="1">
    <source>
        <dbReference type="SAM" id="Phobius"/>
    </source>
</evidence>
<protein>
    <submittedName>
        <fullName evidence="2">Uncharacterized protein</fullName>
    </submittedName>
</protein>
<dbReference type="Proteomes" id="UP001560296">
    <property type="component" value="Unassembled WGS sequence"/>
</dbReference>
<comment type="caution">
    <text evidence="2">The sequence shown here is derived from an EMBL/GenBank/DDBJ whole genome shotgun (WGS) entry which is preliminary data.</text>
</comment>
<keyword evidence="1" id="KW-0812">Transmembrane</keyword>
<reference evidence="2 3" key="1">
    <citation type="submission" date="2024-07" db="EMBL/GenBank/DDBJ databases">
        <authorList>
            <person name="Li M."/>
        </authorList>
    </citation>
    <scope>NUCLEOTIDE SEQUENCE [LARGE SCALE GENOMIC DNA]</scope>
    <source>
        <strain evidence="2 3">25A3E</strain>
    </source>
</reference>
<gene>
    <name evidence="2" type="ORF">AB5S05_17685</name>
</gene>